<evidence type="ECO:0000313" key="2">
    <source>
        <dbReference type="Proteomes" id="UP000805193"/>
    </source>
</evidence>
<keyword evidence="2" id="KW-1185">Reference proteome</keyword>
<proteinExistence type="predicted"/>
<dbReference type="EMBL" id="JABSTQ010010649">
    <property type="protein sequence ID" value="KAG0419226.1"/>
    <property type="molecule type" value="Genomic_DNA"/>
</dbReference>
<name>A0AC60PHQ9_IXOPE</name>
<gene>
    <name evidence="1" type="ORF">HPB47_004282</name>
</gene>
<protein>
    <submittedName>
        <fullName evidence="1">Uncharacterized protein</fullName>
    </submittedName>
</protein>
<sequence length="506" mass="57004">MTRFCTSPLWDWDYTWYSDYPRFTPCFETTVLAYTPAALLVLLGSIPWLVGTRKKQPLYCEPVAWTPLSAFRCVASCLLTLTYALSLIYRLVMGTSSGSSITADIIHAIAFTTTLIVQENDRRNGAGSSMLLFFFWLLTASCRFPESYRRAQEAFATDSDPPDFSELEFFVCALVYPFVILQLLLSCWTDGKHDTRRPYLTAPPVSFILFGWLSPFILRRSRRCVQVDDMYCIPPDMMTRPNYAEWSALWEKELDSSGYVPGDGSCGVSRPLPSLFKSIWKAYWKTVVLSCIVSTLVALLKTIPALLLHLLLNYMPGNEPYWKGILYALGIVSANFASRLLSLHIEKMLAFAGLNGKTVMLAAIYRKTLRLSSESQRHYSIGNLVNLISVDADRIFQLSLIAGDVASGLPLIIISVLLLWQFLGVACLAGVAVMVVLMPVMALAVSIGNKYQTGQMELKDKRLNILAEMLTNVKVLKLFAWETNFIDKCTVWTTIRSVDDRTKEMR</sequence>
<organism evidence="1 2">
    <name type="scientific">Ixodes persulcatus</name>
    <name type="common">Taiga tick</name>
    <dbReference type="NCBI Taxonomy" id="34615"/>
    <lineage>
        <taxon>Eukaryota</taxon>
        <taxon>Metazoa</taxon>
        <taxon>Ecdysozoa</taxon>
        <taxon>Arthropoda</taxon>
        <taxon>Chelicerata</taxon>
        <taxon>Arachnida</taxon>
        <taxon>Acari</taxon>
        <taxon>Parasitiformes</taxon>
        <taxon>Ixodida</taxon>
        <taxon>Ixodoidea</taxon>
        <taxon>Ixodidae</taxon>
        <taxon>Ixodinae</taxon>
        <taxon>Ixodes</taxon>
    </lineage>
</organism>
<reference evidence="1 2" key="1">
    <citation type="journal article" date="2020" name="Cell">
        <title>Large-Scale Comparative Analyses of Tick Genomes Elucidate Their Genetic Diversity and Vector Capacities.</title>
        <authorList>
            <consortium name="Tick Genome and Microbiome Consortium (TIGMIC)"/>
            <person name="Jia N."/>
            <person name="Wang J."/>
            <person name="Shi W."/>
            <person name="Du L."/>
            <person name="Sun Y."/>
            <person name="Zhan W."/>
            <person name="Jiang J.F."/>
            <person name="Wang Q."/>
            <person name="Zhang B."/>
            <person name="Ji P."/>
            <person name="Bell-Sakyi L."/>
            <person name="Cui X.M."/>
            <person name="Yuan T.T."/>
            <person name="Jiang B.G."/>
            <person name="Yang W.F."/>
            <person name="Lam T.T."/>
            <person name="Chang Q.C."/>
            <person name="Ding S.J."/>
            <person name="Wang X.J."/>
            <person name="Zhu J.G."/>
            <person name="Ruan X.D."/>
            <person name="Zhao L."/>
            <person name="Wei J.T."/>
            <person name="Ye R.Z."/>
            <person name="Que T.C."/>
            <person name="Du C.H."/>
            <person name="Zhou Y.H."/>
            <person name="Cheng J.X."/>
            <person name="Dai P.F."/>
            <person name="Guo W.B."/>
            <person name="Han X.H."/>
            <person name="Huang E.J."/>
            <person name="Li L.F."/>
            <person name="Wei W."/>
            <person name="Gao Y.C."/>
            <person name="Liu J.Z."/>
            <person name="Shao H.Z."/>
            <person name="Wang X."/>
            <person name="Wang C.C."/>
            <person name="Yang T.C."/>
            <person name="Huo Q.B."/>
            <person name="Li W."/>
            <person name="Chen H.Y."/>
            <person name="Chen S.E."/>
            <person name="Zhou L.G."/>
            <person name="Ni X.B."/>
            <person name="Tian J.H."/>
            <person name="Sheng Y."/>
            <person name="Liu T."/>
            <person name="Pan Y.S."/>
            <person name="Xia L.Y."/>
            <person name="Li J."/>
            <person name="Zhao F."/>
            <person name="Cao W.C."/>
        </authorList>
    </citation>
    <scope>NUCLEOTIDE SEQUENCE [LARGE SCALE GENOMIC DNA]</scope>
    <source>
        <strain evidence="1">Iper-2018</strain>
    </source>
</reference>
<evidence type="ECO:0000313" key="1">
    <source>
        <dbReference type="EMBL" id="KAG0419226.1"/>
    </source>
</evidence>
<accession>A0AC60PHQ9</accession>
<comment type="caution">
    <text evidence="1">The sequence shown here is derived from an EMBL/GenBank/DDBJ whole genome shotgun (WGS) entry which is preliminary data.</text>
</comment>
<dbReference type="Proteomes" id="UP000805193">
    <property type="component" value="Unassembled WGS sequence"/>
</dbReference>